<evidence type="ECO:0000256" key="1">
    <source>
        <dbReference type="ARBA" id="ARBA00022833"/>
    </source>
</evidence>
<gene>
    <name evidence="6" type="ORF">CLIB1423_08S02520</name>
</gene>
<keyword evidence="4" id="KW-0539">Nucleus</keyword>
<feature type="region of interest" description="Disordered" evidence="5">
    <location>
        <begin position="208"/>
        <end position="231"/>
    </location>
</feature>
<evidence type="ECO:0000256" key="3">
    <source>
        <dbReference type="ARBA" id="ARBA00023163"/>
    </source>
</evidence>
<evidence type="ECO:0000256" key="2">
    <source>
        <dbReference type="ARBA" id="ARBA00023015"/>
    </source>
</evidence>
<comment type="caution">
    <text evidence="6">The sequence shown here is derived from an EMBL/GenBank/DDBJ whole genome shotgun (WGS) entry which is preliminary data.</text>
</comment>
<dbReference type="AlphaFoldDB" id="A0A9P0QQ68"/>
<dbReference type="InterPro" id="IPR050797">
    <property type="entry name" value="Carb_Metab_Trans_Reg"/>
</dbReference>
<dbReference type="CDD" id="cd12148">
    <property type="entry name" value="fungal_TF_MHR"/>
    <property type="match status" value="1"/>
</dbReference>
<reference evidence="6" key="1">
    <citation type="submission" date="2022-03" db="EMBL/GenBank/DDBJ databases">
        <authorList>
            <person name="Legras J.-L."/>
            <person name="Devillers H."/>
            <person name="Grondin C."/>
        </authorList>
    </citation>
    <scope>NUCLEOTIDE SEQUENCE</scope>
    <source>
        <strain evidence="6">CLIB 1423</strain>
    </source>
</reference>
<feature type="compositionally biased region" description="Low complexity" evidence="5">
    <location>
        <begin position="66"/>
        <end position="79"/>
    </location>
</feature>
<keyword evidence="1" id="KW-0862">Zinc</keyword>
<feature type="region of interest" description="Disordered" evidence="5">
    <location>
        <begin position="66"/>
        <end position="96"/>
    </location>
</feature>
<accession>A0A9P0QQ68</accession>
<evidence type="ECO:0000256" key="5">
    <source>
        <dbReference type="SAM" id="MobiDB-lite"/>
    </source>
</evidence>
<protein>
    <recommendedName>
        <fullName evidence="8">Zn(2)-C6 fungal-type domain-containing protein</fullName>
    </recommendedName>
</protein>
<feature type="region of interest" description="Disordered" evidence="5">
    <location>
        <begin position="254"/>
        <end position="279"/>
    </location>
</feature>
<feature type="compositionally biased region" description="Basic and acidic residues" evidence="5">
    <location>
        <begin position="268"/>
        <end position="279"/>
    </location>
</feature>
<evidence type="ECO:0000313" key="7">
    <source>
        <dbReference type="Proteomes" id="UP000837801"/>
    </source>
</evidence>
<evidence type="ECO:0000256" key="4">
    <source>
        <dbReference type="ARBA" id="ARBA00023242"/>
    </source>
</evidence>
<dbReference type="InterPro" id="IPR001138">
    <property type="entry name" value="Zn2Cys6_DnaBD"/>
</dbReference>
<organism evidence="6 7">
    <name type="scientific">[Candida] railenensis</name>
    <dbReference type="NCBI Taxonomy" id="45579"/>
    <lineage>
        <taxon>Eukaryota</taxon>
        <taxon>Fungi</taxon>
        <taxon>Dikarya</taxon>
        <taxon>Ascomycota</taxon>
        <taxon>Saccharomycotina</taxon>
        <taxon>Pichiomycetes</taxon>
        <taxon>Debaryomycetaceae</taxon>
        <taxon>Kurtzmaniella</taxon>
    </lineage>
</organism>
<dbReference type="EMBL" id="CAKXYY010000008">
    <property type="protein sequence ID" value="CAH2352851.1"/>
    <property type="molecule type" value="Genomic_DNA"/>
</dbReference>
<dbReference type="Proteomes" id="UP000837801">
    <property type="component" value="Unassembled WGS sequence"/>
</dbReference>
<dbReference type="GO" id="GO:0008270">
    <property type="term" value="F:zinc ion binding"/>
    <property type="evidence" value="ECO:0007669"/>
    <property type="project" value="InterPro"/>
</dbReference>
<proteinExistence type="predicted"/>
<feature type="region of interest" description="Disordered" evidence="5">
    <location>
        <begin position="116"/>
        <end position="137"/>
    </location>
</feature>
<keyword evidence="7" id="KW-1185">Reference proteome</keyword>
<dbReference type="CDD" id="cd00067">
    <property type="entry name" value="GAL4"/>
    <property type="match status" value="1"/>
</dbReference>
<feature type="compositionally biased region" description="Low complexity" evidence="5">
    <location>
        <begin position="116"/>
        <end position="131"/>
    </location>
</feature>
<dbReference type="PANTHER" id="PTHR31668">
    <property type="entry name" value="GLUCOSE TRANSPORT TRANSCRIPTION REGULATOR RGT1-RELATED-RELATED"/>
    <property type="match status" value="1"/>
</dbReference>
<sequence>MFVFPAFDSNYKTRKRTFKCCRTCRTKRMRCIQSENYEAFGCDNCKRNRVECDLIVTTTKDTVIASQTSRSNSKTSSTSSHEKFPGETPIPQWEDGGNLSSPYFIPQIGQQYPIQHQLQQYSQQPQHQSQVSHRHLYHQQPPSQIYEQMNGAPLGLFHPVTVPTHMTPHFQQYPDSQAPYQSSPQLSMTTAHTSTVGPIVTPEAQHLTGQSPAHIGSPLAPPSSYRSSTSPFQLKQRSGMNFQEEYMPDITARNQSPTKKVRRSSLHSVHDTECEGKVNPDLYERGKEKKVEETNLPSKVGGNKDKIEAHVDESKNHSANECGDSSNLPTEPLTANYLKKRFNFNISQHKKRNKNETKVTVRKLLNLNGDKDSRIGKGEAIESETMCTFLLSIKAFTLELDYQTTLELLELYFFKVNSIFPIVQESEFWKDFHNNLVPNIIINAIVLVIARDKSAEKIFIKNNVFEGNNIDKSLQTFFKSLILKIRMLLLVSPELGDNDLLNRSVCQLLLVLHFNFDRFGTDACFNDLTDSINIIKGLYISQRDDYLAELWWISYFFDRIGSIVNTRGLVMKDSLQDKLGLPQNEHLLALVRCTQILYPMAIKTLVPQVDKLDLETTEYIDKELARHEADFLSNFQSAFERNNYTKATKYFLPAIALRKYCTNMTYLIERFCNCLVISLVHKHTLESRLNSKDCTGISDIPLVVSLNTLKYIQYFKTHEDIINISLFPTVLCLGVSIHLRHKFRGAARKSPIPPNVKFVRFMPRWNEKTYKYLDLSTYKLIKELKKFSNKWWFVNEIIAGAISVCQRLNSVEFKEESVGDRRPSPKRMKLDVRQVRERLKIESLLTYDDHNKSTNRNREEESTDDLKTYFNDYVLDTPKFIEDAMATNKEKDFKLLAAFEVENQSELKESSWEEEKLSTLNTIESLALTFFPDDVWKRVNDVSRIVDSE</sequence>
<name>A0A9P0QQ68_9ASCO</name>
<keyword evidence="2" id="KW-0805">Transcription regulation</keyword>
<keyword evidence="3" id="KW-0804">Transcription</keyword>
<evidence type="ECO:0008006" key="8">
    <source>
        <dbReference type="Google" id="ProtNLM"/>
    </source>
</evidence>
<dbReference type="OrthoDB" id="10031947at2759"/>
<dbReference type="GO" id="GO:0000981">
    <property type="term" value="F:DNA-binding transcription factor activity, RNA polymerase II-specific"/>
    <property type="evidence" value="ECO:0007669"/>
    <property type="project" value="InterPro"/>
</dbReference>
<evidence type="ECO:0000313" key="6">
    <source>
        <dbReference type="EMBL" id="CAH2352851.1"/>
    </source>
</evidence>